<evidence type="ECO:0000256" key="1">
    <source>
        <dbReference type="SAM" id="MobiDB-lite"/>
    </source>
</evidence>
<evidence type="ECO:0000313" key="2">
    <source>
        <dbReference type="EMBL" id="OEU08826.1"/>
    </source>
</evidence>
<name>A0A1E7ESK4_9STRA</name>
<dbReference type="InParanoid" id="A0A1E7ESK4"/>
<dbReference type="AlphaFoldDB" id="A0A1E7ESK4"/>
<keyword evidence="3" id="KW-1185">Reference proteome</keyword>
<dbReference type="Proteomes" id="UP000095751">
    <property type="component" value="Unassembled WGS sequence"/>
</dbReference>
<dbReference type="KEGG" id="fcy:FRACYDRAFT_220771"/>
<protein>
    <submittedName>
        <fullName evidence="2">Uncharacterized protein</fullName>
    </submittedName>
</protein>
<reference evidence="2 3" key="1">
    <citation type="submission" date="2016-09" db="EMBL/GenBank/DDBJ databases">
        <title>Extensive genetic diversity and differential bi-allelic expression allows diatom success in the polar Southern Ocean.</title>
        <authorList>
            <consortium name="DOE Joint Genome Institute"/>
            <person name="Mock T."/>
            <person name="Otillar R.P."/>
            <person name="Strauss J."/>
            <person name="Dupont C."/>
            <person name="Frickenhaus S."/>
            <person name="Maumus F."/>
            <person name="Mcmullan M."/>
            <person name="Sanges R."/>
            <person name="Schmutz J."/>
            <person name="Toseland A."/>
            <person name="Valas R."/>
            <person name="Veluchamy A."/>
            <person name="Ward B.J."/>
            <person name="Allen A."/>
            <person name="Barry K."/>
            <person name="Falciatore A."/>
            <person name="Ferrante M."/>
            <person name="Fortunato A.E."/>
            <person name="Gloeckner G."/>
            <person name="Gruber A."/>
            <person name="Hipkin R."/>
            <person name="Janech M."/>
            <person name="Kroth P."/>
            <person name="Leese F."/>
            <person name="Lindquist E."/>
            <person name="Lyon B.R."/>
            <person name="Martin J."/>
            <person name="Mayer C."/>
            <person name="Parker M."/>
            <person name="Quesneville H."/>
            <person name="Raymond J."/>
            <person name="Uhlig C."/>
            <person name="Valentin K.U."/>
            <person name="Worden A.Z."/>
            <person name="Armbrust E.V."/>
            <person name="Bowler C."/>
            <person name="Green B."/>
            <person name="Moulton V."/>
            <person name="Van Oosterhout C."/>
            <person name="Grigoriev I."/>
        </authorList>
    </citation>
    <scope>NUCLEOTIDE SEQUENCE [LARGE SCALE GENOMIC DNA]</scope>
    <source>
        <strain evidence="2 3">CCMP1102</strain>
    </source>
</reference>
<proteinExistence type="predicted"/>
<evidence type="ECO:0000313" key="3">
    <source>
        <dbReference type="Proteomes" id="UP000095751"/>
    </source>
</evidence>
<sequence length="90" mass="9834">MISPTGFALPAEEEEEDGDSPFRNIRNSLCLFKVQAGQDTTFPVIVPPSTNVLIDASTSVRVKLIDSNMNKEEVLFCSIMVGILSYGLLI</sequence>
<organism evidence="2 3">
    <name type="scientific">Fragilariopsis cylindrus CCMP1102</name>
    <dbReference type="NCBI Taxonomy" id="635003"/>
    <lineage>
        <taxon>Eukaryota</taxon>
        <taxon>Sar</taxon>
        <taxon>Stramenopiles</taxon>
        <taxon>Ochrophyta</taxon>
        <taxon>Bacillariophyta</taxon>
        <taxon>Bacillariophyceae</taxon>
        <taxon>Bacillariophycidae</taxon>
        <taxon>Bacillariales</taxon>
        <taxon>Bacillariaceae</taxon>
        <taxon>Fragilariopsis</taxon>
    </lineage>
</organism>
<dbReference type="EMBL" id="KV784378">
    <property type="protein sequence ID" value="OEU08826.1"/>
    <property type="molecule type" value="Genomic_DNA"/>
</dbReference>
<accession>A0A1E7ESK4</accession>
<feature type="region of interest" description="Disordered" evidence="1">
    <location>
        <begin position="1"/>
        <end position="21"/>
    </location>
</feature>
<gene>
    <name evidence="2" type="ORF">FRACYDRAFT_220771</name>
</gene>